<organism evidence="4 5">
    <name type="scientific">Obba rivulosa</name>
    <dbReference type="NCBI Taxonomy" id="1052685"/>
    <lineage>
        <taxon>Eukaryota</taxon>
        <taxon>Fungi</taxon>
        <taxon>Dikarya</taxon>
        <taxon>Basidiomycota</taxon>
        <taxon>Agaricomycotina</taxon>
        <taxon>Agaricomycetes</taxon>
        <taxon>Polyporales</taxon>
        <taxon>Gelatoporiaceae</taxon>
        <taxon>Obba</taxon>
    </lineage>
</organism>
<dbReference type="EMBL" id="KV722425">
    <property type="protein sequence ID" value="OCH89527.1"/>
    <property type="molecule type" value="Genomic_DNA"/>
</dbReference>
<feature type="transmembrane region" description="Helical" evidence="2">
    <location>
        <begin position="50"/>
        <end position="75"/>
    </location>
</feature>
<feature type="transmembrane region" description="Helical" evidence="2">
    <location>
        <begin position="151"/>
        <end position="175"/>
    </location>
</feature>
<evidence type="ECO:0000259" key="3">
    <source>
        <dbReference type="Pfam" id="PF20152"/>
    </source>
</evidence>
<accession>A0A8E2AZN2</accession>
<feature type="transmembrane region" description="Helical" evidence="2">
    <location>
        <begin position="6"/>
        <end position="29"/>
    </location>
</feature>
<feature type="transmembrane region" description="Helical" evidence="2">
    <location>
        <begin position="120"/>
        <end position="145"/>
    </location>
</feature>
<feature type="region of interest" description="Disordered" evidence="1">
    <location>
        <begin position="297"/>
        <end position="320"/>
    </location>
</feature>
<evidence type="ECO:0000313" key="5">
    <source>
        <dbReference type="Proteomes" id="UP000250043"/>
    </source>
</evidence>
<dbReference type="PANTHER" id="PTHR40465:SF1">
    <property type="entry name" value="DUF6534 DOMAIN-CONTAINING PROTEIN"/>
    <property type="match status" value="1"/>
</dbReference>
<protein>
    <recommendedName>
        <fullName evidence="3">DUF6534 domain-containing protein</fullName>
    </recommendedName>
</protein>
<sequence length="342" mass="37252">MMSIGTRIGSIFGAFTMGIIFNLLLYGVVMQQYHMYLLIHRDDKPSLRFYVSYLFVADTAHTALLIALLYQSLIIHNGQADHLGQPVWILATVPIIGGVVALTVQLVYAARIRHIFGHILIPLLVSVLSFVSTAASVVNSVILFIPQRPGFFPVVATWLVTGTVADILISCILLWHLYKTRNVPDSVNIIGRIGQVAVQTNLLTTICALLDAVLFLSTPNAVHVLFNFPLSKFYTISILSALNSREVWSSSHKPLTQSSDFDSSWRANAGHTHQTQFSTQITICDPAANDATSSTDVELAGLPPRSSSTSSATSSSSCNPDIPRPFVPMWTIEELGGVASDV</sequence>
<feature type="domain" description="DUF6534" evidence="3">
    <location>
        <begin position="163"/>
        <end position="246"/>
    </location>
</feature>
<evidence type="ECO:0000256" key="1">
    <source>
        <dbReference type="SAM" id="MobiDB-lite"/>
    </source>
</evidence>
<feature type="compositionally biased region" description="Low complexity" evidence="1">
    <location>
        <begin position="306"/>
        <end position="317"/>
    </location>
</feature>
<dbReference type="InterPro" id="IPR045339">
    <property type="entry name" value="DUF6534"/>
</dbReference>
<dbReference type="PANTHER" id="PTHR40465">
    <property type="entry name" value="CHROMOSOME 1, WHOLE GENOME SHOTGUN SEQUENCE"/>
    <property type="match status" value="1"/>
</dbReference>
<keyword evidence="2" id="KW-0472">Membrane</keyword>
<gene>
    <name evidence="4" type="ORF">OBBRIDRAFT_663021</name>
</gene>
<dbReference type="AlphaFoldDB" id="A0A8E2AZN2"/>
<keyword evidence="2" id="KW-1133">Transmembrane helix</keyword>
<keyword evidence="2" id="KW-0812">Transmembrane</keyword>
<reference evidence="4 5" key="1">
    <citation type="submission" date="2016-07" db="EMBL/GenBank/DDBJ databases">
        <title>Draft genome of the white-rot fungus Obba rivulosa 3A-2.</title>
        <authorList>
            <consortium name="DOE Joint Genome Institute"/>
            <person name="Miettinen O."/>
            <person name="Riley R."/>
            <person name="Acob R."/>
            <person name="Barry K."/>
            <person name="Cullen D."/>
            <person name="De Vries R."/>
            <person name="Hainaut M."/>
            <person name="Hatakka A."/>
            <person name="Henrissat B."/>
            <person name="Hilden K."/>
            <person name="Kuo R."/>
            <person name="Labutti K."/>
            <person name="Lipzen A."/>
            <person name="Makela M.R."/>
            <person name="Sandor L."/>
            <person name="Spatafora J.W."/>
            <person name="Grigoriev I.V."/>
            <person name="Hibbett D.S."/>
        </authorList>
    </citation>
    <scope>NUCLEOTIDE SEQUENCE [LARGE SCALE GENOMIC DNA]</scope>
    <source>
        <strain evidence="4 5">3A-2</strain>
    </source>
</reference>
<dbReference type="Pfam" id="PF20152">
    <property type="entry name" value="DUF6534"/>
    <property type="match status" value="1"/>
</dbReference>
<keyword evidence="5" id="KW-1185">Reference proteome</keyword>
<name>A0A8E2AZN2_9APHY</name>
<feature type="transmembrane region" description="Helical" evidence="2">
    <location>
        <begin position="87"/>
        <end position="108"/>
    </location>
</feature>
<evidence type="ECO:0000313" key="4">
    <source>
        <dbReference type="EMBL" id="OCH89527.1"/>
    </source>
</evidence>
<dbReference type="Proteomes" id="UP000250043">
    <property type="component" value="Unassembled WGS sequence"/>
</dbReference>
<proteinExistence type="predicted"/>
<evidence type="ECO:0000256" key="2">
    <source>
        <dbReference type="SAM" id="Phobius"/>
    </source>
</evidence>
<dbReference type="OrthoDB" id="3183258at2759"/>